<dbReference type="EMBL" id="JARYMX010000005">
    <property type="protein sequence ID" value="KAJ9547231.1"/>
    <property type="molecule type" value="Genomic_DNA"/>
</dbReference>
<protein>
    <submittedName>
        <fullName evidence="1">Uncharacterized protein</fullName>
    </submittedName>
</protein>
<evidence type="ECO:0000313" key="1">
    <source>
        <dbReference type="EMBL" id="KAJ9547231.1"/>
    </source>
</evidence>
<name>A0AA38T4F0_9ASTR</name>
<keyword evidence="2" id="KW-1185">Reference proteome</keyword>
<proteinExistence type="predicted"/>
<comment type="caution">
    <text evidence="1">The sequence shown here is derived from an EMBL/GenBank/DDBJ whole genome shotgun (WGS) entry which is preliminary data.</text>
</comment>
<evidence type="ECO:0000313" key="2">
    <source>
        <dbReference type="Proteomes" id="UP001172457"/>
    </source>
</evidence>
<organism evidence="1 2">
    <name type="scientific">Centaurea solstitialis</name>
    <name type="common">yellow star-thistle</name>
    <dbReference type="NCBI Taxonomy" id="347529"/>
    <lineage>
        <taxon>Eukaryota</taxon>
        <taxon>Viridiplantae</taxon>
        <taxon>Streptophyta</taxon>
        <taxon>Embryophyta</taxon>
        <taxon>Tracheophyta</taxon>
        <taxon>Spermatophyta</taxon>
        <taxon>Magnoliopsida</taxon>
        <taxon>eudicotyledons</taxon>
        <taxon>Gunneridae</taxon>
        <taxon>Pentapetalae</taxon>
        <taxon>asterids</taxon>
        <taxon>campanulids</taxon>
        <taxon>Asterales</taxon>
        <taxon>Asteraceae</taxon>
        <taxon>Carduoideae</taxon>
        <taxon>Cardueae</taxon>
        <taxon>Centaureinae</taxon>
        <taxon>Centaurea</taxon>
    </lineage>
</organism>
<dbReference type="Proteomes" id="UP001172457">
    <property type="component" value="Chromosome 5"/>
</dbReference>
<gene>
    <name evidence="1" type="ORF">OSB04_019774</name>
</gene>
<sequence length="75" mass="8603">MVKDRLVLSACLNQLSDEPCPFNNLKRLKSIETMPTPVRNYFLDSSPSATFVMDLPQINCGILIYVKHKVHIERL</sequence>
<dbReference type="AlphaFoldDB" id="A0AA38T4F0"/>
<reference evidence="1" key="1">
    <citation type="submission" date="2023-03" db="EMBL/GenBank/DDBJ databases">
        <title>Chromosome-scale reference genome and RAD-based genetic map of yellow starthistle (Centaurea solstitialis) reveal putative structural variation and QTLs associated with invader traits.</title>
        <authorList>
            <person name="Reatini B."/>
            <person name="Cang F.A."/>
            <person name="Jiang Q."/>
            <person name="Mckibben M.T.W."/>
            <person name="Barker M.S."/>
            <person name="Rieseberg L.H."/>
            <person name="Dlugosch K.M."/>
        </authorList>
    </citation>
    <scope>NUCLEOTIDE SEQUENCE</scope>
    <source>
        <strain evidence="1">CAN-66</strain>
        <tissue evidence="1">Leaf</tissue>
    </source>
</reference>
<accession>A0AA38T4F0</accession>